<protein>
    <recommendedName>
        <fullName evidence="5">Peptidase S1 domain-containing protein</fullName>
    </recommendedName>
</protein>
<accession>A0AAN8F9A2</accession>
<dbReference type="InterPro" id="IPR001254">
    <property type="entry name" value="Trypsin_dom"/>
</dbReference>
<dbReference type="SUPFAM" id="SSF50494">
    <property type="entry name" value="Trypsin-like serine proteases"/>
    <property type="match status" value="1"/>
</dbReference>
<organism evidence="6 7">
    <name type="scientific">Trichostrongylus colubriformis</name>
    <name type="common">Black scour worm</name>
    <dbReference type="NCBI Taxonomy" id="6319"/>
    <lineage>
        <taxon>Eukaryota</taxon>
        <taxon>Metazoa</taxon>
        <taxon>Ecdysozoa</taxon>
        <taxon>Nematoda</taxon>
        <taxon>Chromadorea</taxon>
        <taxon>Rhabditida</taxon>
        <taxon>Rhabditina</taxon>
        <taxon>Rhabditomorpha</taxon>
        <taxon>Strongyloidea</taxon>
        <taxon>Trichostrongylidae</taxon>
        <taxon>Trichostrongylus</taxon>
    </lineage>
</organism>
<feature type="domain" description="Peptidase S1" evidence="5">
    <location>
        <begin position="80"/>
        <end position="346"/>
    </location>
</feature>
<dbReference type="SMART" id="SM00020">
    <property type="entry name" value="Tryp_SPc"/>
    <property type="match status" value="1"/>
</dbReference>
<evidence type="ECO:0000259" key="5">
    <source>
        <dbReference type="PROSITE" id="PS50240"/>
    </source>
</evidence>
<dbReference type="InterPro" id="IPR018114">
    <property type="entry name" value="TRYPSIN_HIS"/>
</dbReference>
<evidence type="ECO:0000256" key="4">
    <source>
        <dbReference type="SAM" id="SignalP"/>
    </source>
</evidence>
<gene>
    <name evidence="6" type="ORF">GCK32_004563</name>
</gene>
<reference evidence="6 7" key="1">
    <citation type="submission" date="2019-10" db="EMBL/GenBank/DDBJ databases">
        <title>Assembly and Annotation for the nematode Trichostrongylus colubriformis.</title>
        <authorList>
            <person name="Martin J."/>
        </authorList>
    </citation>
    <scope>NUCLEOTIDE SEQUENCE [LARGE SCALE GENOMIC DNA]</scope>
    <source>
        <strain evidence="6">G859</strain>
        <tissue evidence="6">Whole worm</tissue>
    </source>
</reference>
<sequence length="407" mass="45755">MKAVVSSSFILLTFFIESSEVLYDAKHCGLKGTRSHRSVPEVTVTESKSAKRDDGGHLSEYEVESNATNEDEDDPMQHTVMGGERVSMGELPWTVLIHLYNGTEDDEYSFESPVPITTYQFLIRSEFTTSSVGRSMHNVKATCSGTLMTGRHIVTAAHCFQKSGDKDCEMEDMLDLDTALKYGEIMVAGVCQMVNKTVKCTKKDVGQIMKIKSHICLPHLHNLDDLDVSSKKYFAAGWGADPRRKLESTPRLNKINLGRRLTNTECLKIESSKGLDAFCTLDTEEKNVCRGDSGSGVIAKHEGKHYIFGLLSYGTVCEDIMKKKELNAEVHTDISFYTAEIDKFIGAKVKNRESIWKGIIEKHPEDLNIKQLKEPEFTNEMGPLTTQTTGLINVFLLIYYYVNYYVF</sequence>
<evidence type="ECO:0000256" key="1">
    <source>
        <dbReference type="ARBA" id="ARBA00023157"/>
    </source>
</evidence>
<evidence type="ECO:0000313" key="6">
    <source>
        <dbReference type="EMBL" id="KAK5972770.1"/>
    </source>
</evidence>
<comment type="similarity">
    <text evidence="2">Belongs to the peptidase S1 family. CLIP subfamily.</text>
</comment>
<feature type="signal peptide" evidence="4">
    <location>
        <begin position="1"/>
        <end position="18"/>
    </location>
</feature>
<name>A0AAN8F9A2_TRICO</name>
<dbReference type="GO" id="GO:0006508">
    <property type="term" value="P:proteolysis"/>
    <property type="evidence" value="ECO:0007669"/>
    <property type="project" value="InterPro"/>
</dbReference>
<dbReference type="InterPro" id="IPR043504">
    <property type="entry name" value="Peptidase_S1_PA_chymotrypsin"/>
</dbReference>
<dbReference type="InterPro" id="IPR009003">
    <property type="entry name" value="Peptidase_S1_PA"/>
</dbReference>
<dbReference type="GO" id="GO:0004252">
    <property type="term" value="F:serine-type endopeptidase activity"/>
    <property type="evidence" value="ECO:0007669"/>
    <property type="project" value="InterPro"/>
</dbReference>
<evidence type="ECO:0000256" key="2">
    <source>
        <dbReference type="ARBA" id="ARBA00024195"/>
    </source>
</evidence>
<dbReference type="PANTHER" id="PTHR24256">
    <property type="entry name" value="TRYPTASE-RELATED"/>
    <property type="match status" value="1"/>
</dbReference>
<dbReference type="Pfam" id="PF00089">
    <property type="entry name" value="Trypsin"/>
    <property type="match status" value="1"/>
</dbReference>
<keyword evidence="1" id="KW-1015">Disulfide bond</keyword>
<feature type="region of interest" description="Disordered" evidence="3">
    <location>
        <begin position="34"/>
        <end position="58"/>
    </location>
</feature>
<dbReference type="Proteomes" id="UP001331761">
    <property type="component" value="Unassembled WGS sequence"/>
</dbReference>
<evidence type="ECO:0000256" key="3">
    <source>
        <dbReference type="SAM" id="MobiDB-lite"/>
    </source>
</evidence>
<keyword evidence="7" id="KW-1185">Reference proteome</keyword>
<dbReference type="EMBL" id="WIXE01016323">
    <property type="protein sequence ID" value="KAK5972770.1"/>
    <property type="molecule type" value="Genomic_DNA"/>
</dbReference>
<feature type="chain" id="PRO_5042933156" description="Peptidase S1 domain-containing protein" evidence="4">
    <location>
        <begin position="19"/>
        <end position="407"/>
    </location>
</feature>
<feature type="compositionally biased region" description="Basic and acidic residues" evidence="3">
    <location>
        <begin position="48"/>
        <end position="58"/>
    </location>
</feature>
<dbReference type="PROSITE" id="PS50240">
    <property type="entry name" value="TRYPSIN_DOM"/>
    <property type="match status" value="1"/>
</dbReference>
<dbReference type="Gene3D" id="2.40.10.10">
    <property type="entry name" value="Trypsin-like serine proteases"/>
    <property type="match status" value="2"/>
</dbReference>
<proteinExistence type="inferred from homology"/>
<dbReference type="PROSITE" id="PS00134">
    <property type="entry name" value="TRYPSIN_HIS"/>
    <property type="match status" value="1"/>
</dbReference>
<evidence type="ECO:0000313" key="7">
    <source>
        <dbReference type="Proteomes" id="UP001331761"/>
    </source>
</evidence>
<dbReference type="InterPro" id="IPR051487">
    <property type="entry name" value="Ser/Thr_Proteases_Immune/Dev"/>
</dbReference>
<keyword evidence="4" id="KW-0732">Signal</keyword>
<comment type="caution">
    <text evidence="6">The sequence shown here is derived from an EMBL/GenBank/DDBJ whole genome shotgun (WGS) entry which is preliminary data.</text>
</comment>
<dbReference type="AlphaFoldDB" id="A0AAN8F9A2"/>